<dbReference type="Pfam" id="PF13103">
    <property type="entry name" value="TonB_2"/>
    <property type="match status" value="1"/>
</dbReference>
<dbReference type="GO" id="GO:0016020">
    <property type="term" value="C:membrane"/>
    <property type="evidence" value="ECO:0007669"/>
    <property type="project" value="InterPro"/>
</dbReference>
<organism evidence="2 3">
    <name type="scientific">Hydrogenovibrio marinus</name>
    <dbReference type="NCBI Taxonomy" id="28885"/>
    <lineage>
        <taxon>Bacteria</taxon>
        <taxon>Pseudomonadati</taxon>
        <taxon>Pseudomonadota</taxon>
        <taxon>Gammaproteobacteria</taxon>
        <taxon>Thiotrichales</taxon>
        <taxon>Piscirickettsiaceae</taxon>
        <taxon>Hydrogenovibrio</taxon>
    </lineage>
</organism>
<keyword evidence="3" id="KW-1185">Reference proteome</keyword>
<evidence type="ECO:0000313" key="2">
    <source>
        <dbReference type="EMBL" id="KDN94893.1"/>
    </source>
</evidence>
<evidence type="ECO:0000256" key="1">
    <source>
        <dbReference type="SAM" id="Coils"/>
    </source>
</evidence>
<dbReference type="STRING" id="28885.EI16_00830"/>
<reference evidence="2 3" key="1">
    <citation type="submission" date="2014-04" db="EMBL/GenBank/DDBJ databases">
        <title>Draft genome sequence of Hydrogenovibrio marinus MH-110, a model organism for aerobic H2 metabolism.</title>
        <authorList>
            <person name="Cha H.J."/>
            <person name="Jo B.H."/>
            <person name="Hwang B.H."/>
        </authorList>
    </citation>
    <scope>NUCLEOTIDE SEQUENCE [LARGE SCALE GENOMIC DNA]</scope>
    <source>
        <strain evidence="2 3">MH-110</strain>
    </source>
</reference>
<evidence type="ECO:0008006" key="4">
    <source>
        <dbReference type="Google" id="ProtNLM"/>
    </source>
</evidence>
<sequence>MIRFISRHPVAFALAILLHIIILLGLSYQNFMTPDDNTIKVTLTSPDENAVDQKNTVEKMQPMKTTLLDAKTVQAALDKVKQQEADKKRQQQELAAQTKEEKRRIALLQQQKDAERKKIEQAKLQAEAEKRKAEEAAKLAEIQKQKVEAEKQRAIAEAEKADKAKQQAMLAEKQRQEAAKLVAQAESQKAALQEQIKKHSEEKKLLEQEALKARLQKEQEEQEAQIQQQIAAEESKKREQAKAKELQNLKEVYVNSIASNVRQKWRTAARISDKAECVISITQTPNGMVSSVKVDHCNQFANAQFRKDAESAVLRSQPLPQPPVKEVFDRNIQFKFKP</sequence>
<dbReference type="EMBL" id="JMIU01000001">
    <property type="protein sequence ID" value="KDN94893.1"/>
    <property type="molecule type" value="Genomic_DNA"/>
</dbReference>
<dbReference type="GO" id="GO:0019534">
    <property type="term" value="F:toxin transmembrane transporter activity"/>
    <property type="evidence" value="ECO:0007669"/>
    <property type="project" value="InterPro"/>
</dbReference>
<accession>A0A066ZM47</accession>
<proteinExistence type="predicted"/>
<keyword evidence="1" id="KW-0175">Coiled coil</keyword>
<feature type="coiled-coil region" evidence="1">
    <location>
        <begin position="73"/>
        <end position="252"/>
    </location>
</feature>
<dbReference type="Gene3D" id="3.30.1150.10">
    <property type="match status" value="1"/>
</dbReference>
<protein>
    <recommendedName>
        <fullName evidence="4">Protein TolA</fullName>
    </recommendedName>
</protein>
<dbReference type="RefSeq" id="WP_029908451.1">
    <property type="nucleotide sequence ID" value="NZ_AP020335.1"/>
</dbReference>
<dbReference type="NCBIfam" id="TIGR02794">
    <property type="entry name" value="tolA_full"/>
    <property type="match status" value="1"/>
</dbReference>
<comment type="caution">
    <text evidence="2">The sequence shown here is derived from an EMBL/GenBank/DDBJ whole genome shotgun (WGS) entry which is preliminary data.</text>
</comment>
<dbReference type="SUPFAM" id="SSF74653">
    <property type="entry name" value="TolA/TonB C-terminal domain"/>
    <property type="match status" value="1"/>
</dbReference>
<dbReference type="GO" id="GO:0043213">
    <property type="term" value="P:bacteriocin transport"/>
    <property type="evidence" value="ECO:0007669"/>
    <property type="project" value="InterPro"/>
</dbReference>
<dbReference type="AlphaFoldDB" id="A0A066ZM47"/>
<gene>
    <name evidence="2" type="ORF">EI16_00830</name>
</gene>
<evidence type="ECO:0000313" key="3">
    <source>
        <dbReference type="Proteomes" id="UP000027341"/>
    </source>
</evidence>
<dbReference type="InterPro" id="IPR014161">
    <property type="entry name" value="Tol-Pal_TolA"/>
</dbReference>
<dbReference type="Proteomes" id="UP000027341">
    <property type="component" value="Unassembled WGS sequence"/>
</dbReference>
<name>A0A066ZM47_HYDMR</name>